<name>A0A0K8RDI8_IXORI</name>
<evidence type="ECO:0000313" key="1">
    <source>
        <dbReference type="EMBL" id="JAA69222.1"/>
    </source>
</evidence>
<accession>A0A0K8RDI8</accession>
<sequence>MLQETNTSVLFLIGLCNHGLSKSHRSYLFKHIWLFFFLNLHSIAAPFGQSYTVKIPFSAAYAEERTSKCDMLCKSATCIKQSRCCSPSQPGSVLA</sequence>
<protein>
    <submittedName>
        <fullName evidence="1">Uncharacterized protein</fullName>
    </submittedName>
</protein>
<dbReference type="AlphaFoldDB" id="A0A0K8RDI8"/>
<organism evidence="1">
    <name type="scientific">Ixodes ricinus</name>
    <name type="common">Common tick</name>
    <name type="synonym">Acarus ricinus</name>
    <dbReference type="NCBI Taxonomy" id="34613"/>
    <lineage>
        <taxon>Eukaryota</taxon>
        <taxon>Metazoa</taxon>
        <taxon>Ecdysozoa</taxon>
        <taxon>Arthropoda</taxon>
        <taxon>Chelicerata</taxon>
        <taxon>Arachnida</taxon>
        <taxon>Acari</taxon>
        <taxon>Parasitiformes</taxon>
        <taxon>Ixodida</taxon>
        <taxon>Ixodoidea</taxon>
        <taxon>Ixodidae</taxon>
        <taxon>Ixodinae</taxon>
        <taxon>Ixodes</taxon>
    </lineage>
</organism>
<dbReference type="EMBL" id="GADI01004586">
    <property type="protein sequence ID" value="JAA69222.1"/>
    <property type="molecule type" value="mRNA"/>
</dbReference>
<reference evidence="1" key="1">
    <citation type="submission" date="2012-12" db="EMBL/GenBank/DDBJ databases">
        <title>Identification and characterization of a phenylalanine ammonia-lyase gene family in Isatis indigotica Fort.</title>
        <authorList>
            <person name="Liu Q."/>
            <person name="Chen J."/>
            <person name="Zhou X."/>
            <person name="Di P."/>
            <person name="Xiao Y."/>
            <person name="Xuan H."/>
            <person name="Zhang L."/>
            <person name="Chen W."/>
        </authorList>
    </citation>
    <scope>NUCLEOTIDE SEQUENCE</scope>
    <source>
        <tissue evidence="1">Salivary gland</tissue>
    </source>
</reference>
<proteinExistence type="evidence at transcript level"/>